<organism evidence="1 2">
    <name type="scientific">Choristoneura rosaceana entomopoxvirus 'L'</name>
    <dbReference type="NCBI Taxonomy" id="1293539"/>
    <lineage>
        <taxon>Viruses</taxon>
        <taxon>Varidnaviria</taxon>
        <taxon>Bamfordvirae</taxon>
        <taxon>Nucleocytoviricota</taxon>
        <taxon>Pokkesviricetes</taxon>
        <taxon>Chitovirales</taxon>
        <taxon>Poxviridae</taxon>
        <taxon>Entomopoxvirinae</taxon>
        <taxon>Betaentomopoxvirus</taxon>
        <taxon>Betaentomopoxvirus crosaceana</taxon>
        <taxon>Choristoneura rosaceana entomopoxvirus</taxon>
    </lineage>
</organism>
<protein>
    <submittedName>
        <fullName evidence="1">Uncharacterized protein</fullName>
    </submittedName>
</protein>
<accession>A0ABM9QK50</accession>
<gene>
    <name evidence="1" type="ORF">CHREV_014</name>
</gene>
<dbReference type="EMBL" id="HF679133">
    <property type="protein sequence ID" value="CCU55916.1"/>
    <property type="molecule type" value="Genomic_DNA"/>
</dbReference>
<dbReference type="RefSeq" id="YP_008004418.1">
    <property type="nucleotide sequence ID" value="NC_021249.1"/>
</dbReference>
<proteinExistence type="predicted"/>
<keyword evidence="2" id="KW-1185">Reference proteome</keyword>
<dbReference type="GeneID" id="15613339"/>
<sequence>MDIVKWPTIHSNEPYIYVSKNYAKDKYYGTKVNMTEDDIMMMMNWINDPDNTKRQIRMHKRNFLEYTFEPYPISDIFILN</sequence>
<dbReference type="Proteomes" id="UP000792374">
    <property type="component" value="Genome"/>
</dbReference>
<evidence type="ECO:0000313" key="1">
    <source>
        <dbReference type="EMBL" id="CCU55916.1"/>
    </source>
</evidence>
<name>A0ABM9QK50_9POXV</name>
<evidence type="ECO:0000313" key="2">
    <source>
        <dbReference type="Proteomes" id="UP000792374"/>
    </source>
</evidence>
<reference evidence="1" key="1">
    <citation type="journal article" date="2013" name="J. Virol.">
        <title>New Insights into the Evolution of Entomopoxvirinae from the Complete Genome Sequences of Four Entomopoxviruses Infecting Adoxophyes honmai, Choristoneura biennis, Choristoneura rosaceana, and Mythimna separata.</title>
        <authorList>
            <person name="Theze J."/>
            <person name="Takatsuka J."/>
            <person name="Li Z."/>
            <person name="Gallais J."/>
            <person name="Doucet D."/>
            <person name="Arif B."/>
            <person name="Nakai M."/>
            <person name="Herniou E.A."/>
        </authorList>
    </citation>
    <scope>NUCLEOTIDE SEQUENCE</scope>
</reference>